<evidence type="ECO:0000313" key="4">
    <source>
        <dbReference type="EMBL" id="ARU62538.1"/>
    </source>
</evidence>
<gene>
    <name evidence="4" type="ORF">CBW65_17395</name>
</gene>
<dbReference type="HAMAP" id="MF_00632">
    <property type="entry name" value="UPF0234"/>
    <property type="match status" value="1"/>
</dbReference>
<dbReference type="PANTHER" id="PTHR30476:SF0">
    <property type="entry name" value="UPF0234 PROTEIN YAJQ"/>
    <property type="match status" value="1"/>
</dbReference>
<proteinExistence type="inferred from homology"/>
<dbReference type="KEGG" id="tum:CBW65_17395"/>
<dbReference type="GO" id="GO:0005829">
    <property type="term" value="C:cytosol"/>
    <property type="evidence" value="ECO:0007669"/>
    <property type="project" value="TreeGrafter"/>
</dbReference>
<comment type="function">
    <text evidence="3">Nucleotide-binding protein.</text>
</comment>
<dbReference type="GO" id="GO:0000166">
    <property type="term" value="F:nucleotide binding"/>
    <property type="evidence" value="ECO:0007669"/>
    <property type="project" value="UniProtKB-UniRule"/>
</dbReference>
<dbReference type="PANTHER" id="PTHR30476">
    <property type="entry name" value="UPF0234 PROTEIN YAJQ"/>
    <property type="match status" value="1"/>
</dbReference>
<keyword evidence="1 3" id="KW-0547">Nucleotide-binding</keyword>
<dbReference type="Gene3D" id="3.30.70.990">
    <property type="entry name" value="YajQ-like, domain 2"/>
    <property type="match status" value="1"/>
</dbReference>
<reference evidence="5" key="1">
    <citation type="submission" date="2017-05" db="EMBL/GenBank/DDBJ databases">
        <authorList>
            <person name="Sung H."/>
        </authorList>
    </citation>
    <scope>NUCLEOTIDE SEQUENCE [LARGE SCALE GENOMIC DNA]</scope>
    <source>
        <strain evidence="5">AR23208</strain>
    </source>
</reference>
<evidence type="ECO:0000256" key="2">
    <source>
        <dbReference type="ARBA" id="ARBA00093450"/>
    </source>
</evidence>
<name>A0A1Y0IPP0_9BACL</name>
<protein>
    <recommendedName>
        <fullName evidence="3">Nucleotide-binding protein CBW65_17395</fullName>
    </recommendedName>
</protein>
<sequence>MAKDASFDVVSKVDMQEMDNAVNQASKEMISRFDFKGSKSSIDLKDEEISLASDDEGKLRSVVDILESKLIKRGISLKSLDYGKVEPASAGTVRQSVKIKQGIDQDNAKKIVKIIKDSKIKVQASVQGDAVRVSGKNRDDLQAVIQLLKESDVPVDLQFTNYR</sequence>
<evidence type="ECO:0000256" key="3">
    <source>
        <dbReference type="HAMAP-Rule" id="MF_00632"/>
    </source>
</evidence>
<dbReference type="OrthoDB" id="9801447at2"/>
<organism evidence="4 5">
    <name type="scientific">Tumebacillus avium</name>
    <dbReference type="NCBI Taxonomy" id="1903704"/>
    <lineage>
        <taxon>Bacteria</taxon>
        <taxon>Bacillati</taxon>
        <taxon>Bacillota</taxon>
        <taxon>Bacilli</taxon>
        <taxon>Bacillales</taxon>
        <taxon>Alicyclobacillaceae</taxon>
        <taxon>Tumebacillus</taxon>
    </lineage>
</organism>
<dbReference type="InterPro" id="IPR007551">
    <property type="entry name" value="YajQ/Smlt4090-like"/>
</dbReference>
<dbReference type="InterPro" id="IPR035571">
    <property type="entry name" value="UPF0234-like_C"/>
</dbReference>
<dbReference type="AlphaFoldDB" id="A0A1Y0IPP0"/>
<dbReference type="Proteomes" id="UP000195437">
    <property type="component" value="Chromosome"/>
</dbReference>
<dbReference type="Gene3D" id="3.30.70.860">
    <property type="match status" value="1"/>
</dbReference>
<dbReference type="Pfam" id="PF04461">
    <property type="entry name" value="YajQ"/>
    <property type="match status" value="1"/>
</dbReference>
<dbReference type="EMBL" id="CP021434">
    <property type="protein sequence ID" value="ARU62538.1"/>
    <property type="molecule type" value="Genomic_DNA"/>
</dbReference>
<dbReference type="RefSeq" id="WP_087457897.1">
    <property type="nucleotide sequence ID" value="NZ_CP021434.1"/>
</dbReference>
<dbReference type="NCBIfam" id="NF003819">
    <property type="entry name" value="PRK05412.1"/>
    <property type="match status" value="1"/>
</dbReference>
<dbReference type="SUPFAM" id="SSF89963">
    <property type="entry name" value="YajQ-like"/>
    <property type="match status" value="2"/>
</dbReference>
<dbReference type="InterPro" id="IPR035570">
    <property type="entry name" value="UPF0234_N"/>
</dbReference>
<accession>A0A1Y0IPP0</accession>
<dbReference type="InterPro" id="IPR036183">
    <property type="entry name" value="YajQ-like_sf"/>
</dbReference>
<evidence type="ECO:0000256" key="1">
    <source>
        <dbReference type="ARBA" id="ARBA00022741"/>
    </source>
</evidence>
<evidence type="ECO:0000313" key="5">
    <source>
        <dbReference type="Proteomes" id="UP000195437"/>
    </source>
</evidence>
<keyword evidence="5" id="KW-1185">Reference proteome</keyword>
<comment type="similarity">
    <text evidence="2 3">Belongs to the YajQ family.</text>
</comment>
<dbReference type="CDD" id="cd11740">
    <property type="entry name" value="YajQ_like"/>
    <property type="match status" value="1"/>
</dbReference>